<dbReference type="HOGENOM" id="CLU_2599817_0_0_9"/>
<dbReference type="EMBL" id="CP001348">
    <property type="protein sequence ID" value="ACL75563.1"/>
    <property type="molecule type" value="Genomic_DNA"/>
</dbReference>
<evidence type="ECO:0000313" key="2">
    <source>
        <dbReference type="Proteomes" id="UP000001349"/>
    </source>
</evidence>
<dbReference type="Proteomes" id="UP000001349">
    <property type="component" value="Chromosome"/>
</dbReference>
<dbReference type="KEGG" id="cce:Ccel_1206"/>
<keyword evidence="2" id="KW-1185">Reference proteome</keyword>
<gene>
    <name evidence="1" type="ordered locus">Ccel_1206</name>
</gene>
<protein>
    <submittedName>
        <fullName evidence="1">Uncharacterized protein</fullName>
    </submittedName>
</protein>
<organism evidence="1 2">
    <name type="scientific">Ruminiclostridium cellulolyticum (strain ATCC 35319 / DSM 5812 / JCM 6584 / H10)</name>
    <name type="common">Clostridium cellulolyticum</name>
    <dbReference type="NCBI Taxonomy" id="394503"/>
    <lineage>
        <taxon>Bacteria</taxon>
        <taxon>Bacillati</taxon>
        <taxon>Bacillota</taxon>
        <taxon>Clostridia</taxon>
        <taxon>Eubacteriales</taxon>
        <taxon>Oscillospiraceae</taxon>
        <taxon>Ruminiclostridium</taxon>
    </lineage>
</organism>
<proteinExistence type="predicted"/>
<accession>B8I0I8</accession>
<name>B8I0I8_RUMCH</name>
<reference evidence="1 2" key="1">
    <citation type="submission" date="2009-01" db="EMBL/GenBank/DDBJ databases">
        <title>Complete sequence of Clostridium cellulolyticum H10.</title>
        <authorList>
            <consortium name="US DOE Joint Genome Institute"/>
            <person name="Lucas S."/>
            <person name="Copeland A."/>
            <person name="Lapidus A."/>
            <person name="Glavina del Rio T."/>
            <person name="Dalin E."/>
            <person name="Tice H."/>
            <person name="Bruce D."/>
            <person name="Goodwin L."/>
            <person name="Pitluck S."/>
            <person name="Chertkov O."/>
            <person name="Saunders E."/>
            <person name="Brettin T."/>
            <person name="Detter J.C."/>
            <person name="Han C."/>
            <person name="Larimer F."/>
            <person name="Land M."/>
            <person name="Hauser L."/>
            <person name="Kyrpides N."/>
            <person name="Ivanova N."/>
            <person name="Zhou J."/>
            <person name="Richardson P."/>
        </authorList>
    </citation>
    <scope>NUCLEOTIDE SEQUENCE [LARGE SCALE GENOMIC DNA]</scope>
    <source>
        <strain evidence="2">ATCC 35319 / DSM 5812 / JCM 6584 / H10</strain>
    </source>
</reference>
<dbReference type="AlphaFoldDB" id="B8I0I8"/>
<sequence length="79" mass="9407">MSESMTYKLLLFIDFKQEKFYVGNDLTNDFEFHLNPDEHKMIPIKLFPLEKGLHDVFFVIVVAPNIKSLNKDFRRSTRV</sequence>
<evidence type="ECO:0000313" key="1">
    <source>
        <dbReference type="EMBL" id="ACL75563.1"/>
    </source>
</evidence>